<reference evidence="3" key="1">
    <citation type="submission" date="2021-01" db="EMBL/GenBank/DDBJ databases">
        <authorList>
            <person name="Corre E."/>
            <person name="Pelletier E."/>
            <person name="Niang G."/>
            <person name="Scheremetjew M."/>
            <person name="Finn R."/>
            <person name="Kale V."/>
            <person name="Holt S."/>
            <person name="Cochrane G."/>
            <person name="Meng A."/>
            <person name="Brown T."/>
            <person name="Cohen L."/>
        </authorList>
    </citation>
    <scope>NUCLEOTIDE SEQUENCE</scope>
    <source>
        <strain evidence="3">CCMP3107</strain>
    </source>
</reference>
<sequence length="272" mass="31906">MSDRGGRKSSLNQSGRHIMQSSPRSPITNGQRTGRSGSSQFSDTSSRQLLGAAPGASAMLDAKNSRKRAEADVKLLQNRLKHLQMEEERAFKKVYETKSRAKEILKLKKRNTDHMMNKQSYNHSMSALLNETQQNITSTRLQQKDRLNMTKQTLQEDRTWQGNQGKAQKEQLNAEARRQREGEYRANRARADMERRRRQEAKDRAERERLERERKLQEEYARKIKAEADRRTEAERLIEELEQQEARMINRLKKAQEDQRSAYEDLRTSLDM</sequence>
<feature type="region of interest" description="Disordered" evidence="2">
    <location>
        <begin position="252"/>
        <end position="272"/>
    </location>
</feature>
<dbReference type="AlphaFoldDB" id="A0A6V1KT72"/>
<accession>A0A6V1KT72</accession>
<evidence type="ECO:0000256" key="2">
    <source>
        <dbReference type="SAM" id="MobiDB-lite"/>
    </source>
</evidence>
<name>A0A6V1KT72_HETAK</name>
<feature type="compositionally biased region" description="Polar residues" evidence="2">
    <location>
        <begin position="9"/>
        <end position="48"/>
    </location>
</feature>
<feature type="coiled-coil region" evidence="1">
    <location>
        <begin position="59"/>
        <end position="93"/>
    </location>
</feature>
<organism evidence="3">
    <name type="scientific">Heterosigma akashiwo</name>
    <name type="common">Chromophytic alga</name>
    <name type="synonym">Heterosigma carterae</name>
    <dbReference type="NCBI Taxonomy" id="2829"/>
    <lineage>
        <taxon>Eukaryota</taxon>
        <taxon>Sar</taxon>
        <taxon>Stramenopiles</taxon>
        <taxon>Ochrophyta</taxon>
        <taxon>Raphidophyceae</taxon>
        <taxon>Chattonellales</taxon>
        <taxon>Chattonellaceae</taxon>
        <taxon>Heterosigma</taxon>
    </lineage>
</organism>
<keyword evidence="1" id="KW-0175">Coiled coil</keyword>
<gene>
    <name evidence="3" type="ORF">HAKA00212_LOCUS24363</name>
</gene>
<proteinExistence type="predicted"/>
<dbReference type="PANTHER" id="PTHR37473:SF1">
    <property type="entry name" value="EF-HAND DOMAIN-CONTAINING PROTEIN"/>
    <property type="match status" value="1"/>
</dbReference>
<feature type="compositionally biased region" description="Basic and acidic residues" evidence="2">
    <location>
        <begin position="175"/>
        <end position="216"/>
    </location>
</feature>
<evidence type="ECO:0000256" key="1">
    <source>
        <dbReference type="SAM" id="Coils"/>
    </source>
</evidence>
<feature type="compositionally biased region" description="Basic and acidic residues" evidence="2">
    <location>
        <begin position="254"/>
        <end position="272"/>
    </location>
</feature>
<evidence type="ECO:0000313" key="3">
    <source>
        <dbReference type="EMBL" id="CAE0648566.1"/>
    </source>
</evidence>
<dbReference type="EMBL" id="HBIU01055511">
    <property type="protein sequence ID" value="CAE0648566.1"/>
    <property type="molecule type" value="Transcribed_RNA"/>
</dbReference>
<dbReference type="PANTHER" id="PTHR37473">
    <property type="entry name" value="EF-HAND DOMAIN-CONTAINING PROTEIN"/>
    <property type="match status" value="1"/>
</dbReference>
<protein>
    <submittedName>
        <fullName evidence="3">Uncharacterized protein</fullName>
    </submittedName>
</protein>
<feature type="region of interest" description="Disordered" evidence="2">
    <location>
        <begin position="155"/>
        <end position="216"/>
    </location>
</feature>
<feature type="region of interest" description="Disordered" evidence="2">
    <location>
        <begin position="1"/>
        <end position="51"/>
    </location>
</feature>